<reference evidence="2 3" key="1">
    <citation type="submission" date="2024-02" db="EMBL/GenBank/DDBJ databases">
        <authorList>
            <person name="Daric V."/>
            <person name="Darras S."/>
        </authorList>
    </citation>
    <scope>NUCLEOTIDE SEQUENCE [LARGE SCALE GENOMIC DNA]</scope>
</reference>
<evidence type="ECO:0000256" key="1">
    <source>
        <dbReference type="SAM" id="MobiDB-lite"/>
    </source>
</evidence>
<dbReference type="EMBL" id="CAWYQH010000104">
    <property type="protein sequence ID" value="CAK8687335.1"/>
    <property type="molecule type" value="Genomic_DNA"/>
</dbReference>
<proteinExistence type="predicted"/>
<feature type="region of interest" description="Disordered" evidence="1">
    <location>
        <begin position="82"/>
        <end position="105"/>
    </location>
</feature>
<protein>
    <submittedName>
        <fullName evidence="2">Uncharacterized protein</fullName>
    </submittedName>
</protein>
<sequence>MKEVAAFPNNTERMYDTRVMRSLNAWSRLSDVPTIPKTKTCCGMELKFSKCAFIRVLFLVGLPYGLQAGEVSWREKGGFHGSRVGRESGEEGPGNRKSVTSWRARQDSTATPEIASLVIRTWQPDDDTTSLQSRSRGKTKTSTAYLTTHWLSELSKLEFAHKLCLELIQRVQLPQEDARSLRDRQVASSIPATRRNERNFREATDATFKAISQICPPVGVESIQTFSATPSTTDLSVILSKLRDMERETEAYQERNGHTISELRGDLRRVNDRMDAVLGDVGH</sequence>
<organism evidence="2 3">
    <name type="scientific">Clavelina lepadiformis</name>
    <name type="common">Light-bulb sea squirt</name>
    <name type="synonym">Ascidia lepadiformis</name>
    <dbReference type="NCBI Taxonomy" id="159417"/>
    <lineage>
        <taxon>Eukaryota</taxon>
        <taxon>Metazoa</taxon>
        <taxon>Chordata</taxon>
        <taxon>Tunicata</taxon>
        <taxon>Ascidiacea</taxon>
        <taxon>Aplousobranchia</taxon>
        <taxon>Clavelinidae</taxon>
        <taxon>Clavelina</taxon>
    </lineage>
</organism>
<gene>
    <name evidence="2" type="ORF">CVLEPA_LOCUS19411</name>
</gene>
<accession>A0ABP0G678</accession>
<evidence type="ECO:0000313" key="3">
    <source>
        <dbReference type="Proteomes" id="UP001642483"/>
    </source>
</evidence>
<dbReference type="Proteomes" id="UP001642483">
    <property type="component" value="Unassembled WGS sequence"/>
</dbReference>
<evidence type="ECO:0000313" key="2">
    <source>
        <dbReference type="EMBL" id="CAK8687335.1"/>
    </source>
</evidence>
<name>A0ABP0G678_CLALP</name>
<keyword evidence="3" id="KW-1185">Reference proteome</keyword>
<comment type="caution">
    <text evidence="2">The sequence shown here is derived from an EMBL/GenBank/DDBJ whole genome shotgun (WGS) entry which is preliminary data.</text>
</comment>